<dbReference type="EMBL" id="KB705480">
    <property type="protein sequence ID" value="EMR72262.1"/>
    <property type="molecule type" value="Genomic_DNA"/>
</dbReference>
<name>M7T6K6_EUTLA</name>
<dbReference type="HOGENOM" id="CLU_2277485_0_0_1"/>
<evidence type="ECO:0000313" key="3">
    <source>
        <dbReference type="Proteomes" id="UP000012174"/>
    </source>
</evidence>
<sequence length="102" mass="11334">MAHALACNENRSIDKIDVSQGLEALELFNADFIKDVAGRRDTGDMSSDRASVTIESLRKTQAIWDGITHFFSVAVHMFSFGQLVQNVITILIVLAVLEILQR</sequence>
<evidence type="ECO:0000313" key="2">
    <source>
        <dbReference type="EMBL" id="EMR72262.1"/>
    </source>
</evidence>
<keyword evidence="1" id="KW-1133">Transmembrane helix</keyword>
<keyword evidence="1" id="KW-0812">Transmembrane</keyword>
<keyword evidence="1" id="KW-0472">Membrane</keyword>
<accession>M7T6K6</accession>
<protein>
    <submittedName>
        <fullName evidence="2">Uncharacterized protein</fullName>
    </submittedName>
</protein>
<evidence type="ECO:0000256" key="1">
    <source>
        <dbReference type="SAM" id="Phobius"/>
    </source>
</evidence>
<organism evidence="2 3">
    <name type="scientific">Eutypa lata (strain UCR-EL1)</name>
    <name type="common">Grapevine dieback disease fungus</name>
    <name type="synonym">Eutypa armeniacae</name>
    <dbReference type="NCBI Taxonomy" id="1287681"/>
    <lineage>
        <taxon>Eukaryota</taxon>
        <taxon>Fungi</taxon>
        <taxon>Dikarya</taxon>
        <taxon>Ascomycota</taxon>
        <taxon>Pezizomycotina</taxon>
        <taxon>Sordariomycetes</taxon>
        <taxon>Xylariomycetidae</taxon>
        <taxon>Xylariales</taxon>
        <taxon>Diatrypaceae</taxon>
        <taxon>Eutypa</taxon>
    </lineage>
</organism>
<feature type="transmembrane region" description="Helical" evidence="1">
    <location>
        <begin position="83"/>
        <end position="100"/>
    </location>
</feature>
<gene>
    <name evidence="2" type="ORF">UCREL1_705</name>
</gene>
<reference evidence="3" key="1">
    <citation type="journal article" date="2013" name="Genome Announc.">
        <title>Draft genome sequence of the grapevine dieback fungus Eutypa lata UCR-EL1.</title>
        <authorList>
            <person name="Blanco-Ulate B."/>
            <person name="Rolshausen P.E."/>
            <person name="Cantu D."/>
        </authorList>
    </citation>
    <scope>NUCLEOTIDE SEQUENCE [LARGE SCALE GENOMIC DNA]</scope>
    <source>
        <strain evidence="3">UCR-EL1</strain>
    </source>
</reference>
<dbReference type="AlphaFoldDB" id="M7T6K6"/>
<proteinExistence type="predicted"/>
<keyword evidence="3" id="KW-1185">Reference proteome</keyword>
<dbReference type="KEGG" id="ela:UCREL1_705"/>
<dbReference type="Proteomes" id="UP000012174">
    <property type="component" value="Unassembled WGS sequence"/>
</dbReference>